<gene>
    <name evidence="9" type="ORF">SPAR_30981</name>
</gene>
<keyword evidence="5 7" id="KW-1133">Transmembrane helix</keyword>
<evidence type="ECO:0000313" key="10">
    <source>
        <dbReference type="Proteomes" id="UP000186168"/>
    </source>
</evidence>
<keyword evidence="10" id="KW-1185">Reference proteome</keyword>
<evidence type="ECO:0000256" key="6">
    <source>
        <dbReference type="ARBA" id="ARBA00023136"/>
    </source>
</evidence>
<evidence type="ECO:0000256" key="2">
    <source>
        <dbReference type="ARBA" id="ARBA00022475"/>
    </source>
</evidence>
<dbReference type="RefSeq" id="WP_076971480.1">
    <property type="nucleotide sequence ID" value="NZ_ASQP01000396.1"/>
</dbReference>
<organism evidence="9 10">
    <name type="scientific">Streptomyces sparsogenes DSM 40356</name>
    <dbReference type="NCBI Taxonomy" id="1331668"/>
    <lineage>
        <taxon>Bacteria</taxon>
        <taxon>Bacillati</taxon>
        <taxon>Actinomycetota</taxon>
        <taxon>Actinomycetes</taxon>
        <taxon>Kitasatosporales</taxon>
        <taxon>Streptomycetaceae</taxon>
        <taxon>Streptomyces</taxon>
    </lineage>
</organism>
<dbReference type="SUPFAM" id="SSF48317">
    <property type="entry name" value="Acid phosphatase/Vanadium-dependent haloperoxidase"/>
    <property type="match status" value="1"/>
</dbReference>
<sequence length="203" mass="21172">MILAYDGSRIDGSAYTAVVDLAHRTPGWLDGLISAWSAYGLALFAVLMVAGWWRARRCGPEAAVQALAAPVIVVLAYAVNDGLKQVVREDRPCQTLHRAVLEACPAPGDWSFPSNHAALAAAAAAALWFVSARLGAVATLAALAMGASRVWVGAHYPHDVAAGLVIGTAVALPLGAALHHRPHALARRLAATRLRPLLSEPGA</sequence>
<dbReference type="PANTHER" id="PTHR14969">
    <property type="entry name" value="SPHINGOSINE-1-PHOSPHATE PHOSPHOHYDROLASE"/>
    <property type="match status" value="1"/>
</dbReference>
<keyword evidence="2" id="KW-1003">Cell membrane</keyword>
<protein>
    <submittedName>
        <fullName evidence="9">Integral membrane protein</fullName>
    </submittedName>
</protein>
<evidence type="ECO:0000256" key="5">
    <source>
        <dbReference type="ARBA" id="ARBA00022989"/>
    </source>
</evidence>
<feature type="transmembrane region" description="Helical" evidence="7">
    <location>
        <begin position="36"/>
        <end position="55"/>
    </location>
</feature>
<comment type="caution">
    <text evidence="9">The sequence shown here is derived from an EMBL/GenBank/DDBJ whole genome shotgun (WGS) entry which is preliminary data.</text>
</comment>
<dbReference type="Gene3D" id="1.20.144.10">
    <property type="entry name" value="Phosphatidic acid phosphatase type 2/haloperoxidase"/>
    <property type="match status" value="1"/>
</dbReference>
<keyword evidence="3 7" id="KW-0812">Transmembrane</keyword>
<keyword evidence="4" id="KW-0378">Hydrolase</keyword>
<feature type="domain" description="Phosphatidic acid phosphatase type 2/haloperoxidase" evidence="8">
    <location>
        <begin position="63"/>
        <end position="175"/>
    </location>
</feature>
<reference evidence="9 10" key="1">
    <citation type="submission" date="2013-05" db="EMBL/GenBank/DDBJ databases">
        <title>Genome sequence of Streptomyces sparsogenes DSM 40356.</title>
        <authorList>
            <person name="Coyne S."/>
            <person name="Seebeck F.P."/>
        </authorList>
    </citation>
    <scope>NUCLEOTIDE SEQUENCE [LARGE SCALE GENOMIC DNA]</scope>
    <source>
        <strain evidence="9 10">DSM 40356</strain>
    </source>
</reference>
<evidence type="ECO:0000256" key="3">
    <source>
        <dbReference type="ARBA" id="ARBA00022692"/>
    </source>
</evidence>
<dbReference type="PANTHER" id="PTHR14969:SF62">
    <property type="entry name" value="DECAPRENYLPHOSPHORYL-5-PHOSPHORIBOSE PHOSPHATASE RV3807C-RELATED"/>
    <property type="match status" value="1"/>
</dbReference>
<evidence type="ECO:0000313" key="9">
    <source>
        <dbReference type="EMBL" id="OMI35448.1"/>
    </source>
</evidence>
<dbReference type="InterPro" id="IPR000326">
    <property type="entry name" value="PAP2/HPO"/>
</dbReference>
<feature type="transmembrane region" description="Helical" evidence="7">
    <location>
        <begin position="160"/>
        <end position="178"/>
    </location>
</feature>
<name>A0A1R1SB94_9ACTN</name>
<keyword evidence="6 7" id="KW-0472">Membrane</keyword>
<dbReference type="GO" id="GO:0005886">
    <property type="term" value="C:plasma membrane"/>
    <property type="evidence" value="ECO:0007669"/>
    <property type="project" value="UniProtKB-SubCell"/>
</dbReference>
<comment type="subcellular location">
    <subcellularLocation>
        <location evidence="1">Cell membrane</location>
        <topology evidence="1">Multi-pass membrane protein</topology>
    </subcellularLocation>
</comment>
<dbReference type="Proteomes" id="UP000186168">
    <property type="component" value="Unassembled WGS sequence"/>
</dbReference>
<dbReference type="AlphaFoldDB" id="A0A1R1SB94"/>
<dbReference type="GO" id="GO:0016787">
    <property type="term" value="F:hydrolase activity"/>
    <property type="evidence" value="ECO:0007669"/>
    <property type="project" value="UniProtKB-KW"/>
</dbReference>
<dbReference type="InterPro" id="IPR036938">
    <property type="entry name" value="PAP2/HPO_sf"/>
</dbReference>
<dbReference type="Pfam" id="PF01569">
    <property type="entry name" value="PAP2"/>
    <property type="match status" value="1"/>
</dbReference>
<evidence type="ECO:0000256" key="7">
    <source>
        <dbReference type="SAM" id="Phobius"/>
    </source>
</evidence>
<dbReference type="EMBL" id="ASQP01000396">
    <property type="protein sequence ID" value="OMI35448.1"/>
    <property type="molecule type" value="Genomic_DNA"/>
</dbReference>
<proteinExistence type="predicted"/>
<dbReference type="SMART" id="SM00014">
    <property type="entry name" value="acidPPc"/>
    <property type="match status" value="1"/>
</dbReference>
<evidence type="ECO:0000256" key="1">
    <source>
        <dbReference type="ARBA" id="ARBA00004651"/>
    </source>
</evidence>
<accession>A0A1R1SB94</accession>
<evidence type="ECO:0000256" key="4">
    <source>
        <dbReference type="ARBA" id="ARBA00022801"/>
    </source>
</evidence>
<evidence type="ECO:0000259" key="8">
    <source>
        <dbReference type="SMART" id="SM00014"/>
    </source>
</evidence>